<evidence type="ECO:0000256" key="1">
    <source>
        <dbReference type="SAM" id="MobiDB-lite"/>
    </source>
</evidence>
<feature type="region of interest" description="Disordered" evidence="1">
    <location>
        <begin position="128"/>
        <end position="160"/>
    </location>
</feature>
<accession>A0A4C1VPD7</accession>
<protein>
    <submittedName>
        <fullName evidence="2">Uncharacterized protein</fullName>
    </submittedName>
</protein>
<sequence>MTKLIVLARSESMRKYLCEEEGESSHDSSSIRAEPVVELRSLRYICGMSLKDIPRKIDVRERCDFIQNAVTIVEKYMRSFSLISVLPKNVSSRKRPPSPPFCTVDTPLHRRRARAEPISASVSPRRTLTCNIGRNDPSDAAAAEGRAASGRTLREDSRLCRGSRRARVGVRPPEKYALPVRTKGRKTRITTMVAARRRGSPAGGDAYGF</sequence>
<dbReference type="Proteomes" id="UP000299102">
    <property type="component" value="Unassembled WGS sequence"/>
</dbReference>
<organism evidence="2 3">
    <name type="scientific">Eumeta variegata</name>
    <name type="common">Bagworm moth</name>
    <name type="synonym">Eumeta japonica</name>
    <dbReference type="NCBI Taxonomy" id="151549"/>
    <lineage>
        <taxon>Eukaryota</taxon>
        <taxon>Metazoa</taxon>
        <taxon>Ecdysozoa</taxon>
        <taxon>Arthropoda</taxon>
        <taxon>Hexapoda</taxon>
        <taxon>Insecta</taxon>
        <taxon>Pterygota</taxon>
        <taxon>Neoptera</taxon>
        <taxon>Endopterygota</taxon>
        <taxon>Lepidoptera</taxon>
        <taxon>Glossata</taxon>
        <taxon>Ditrysia</taxon>
        <taxon>Tineoidea</taxon>
        <taxon>Psychidae</taxon>
        <taxon>Oiketicinae</taxon>
        <taxon>Eumeta</taxon>
    </lineage>
</organism>
<reference evidence="2 3" key="1">
    <citation type="journal article" date="2019" name="Commun. Biol.">
        <title>The bagworm genome reveals a unique fibroin gene that provides high tensile strength.</title>
        <authorList>
            <person name="Kono N."/>
            <person name="Nakamura H."/>
            <person name="Ohtoshi R."/>
            <person name="Tomita M."/>
            <person name="Numata K."/>
            <person name="Arakawa K."/>
        </authorList>
    </citation>
    <scope>NUCLEOTIDE SEQUENCE [LARGE SCALE GENOMIC DNA]</scope>
</reference>
<dbReference type="AlphaFoldDB" id="A0A4C1VPD7"/>
<name>A0A4C1VPD7_EUMVA</name>
<keyword evidence="3" id="KW-1185">Reference proteome</keyword>
<comment type="caution">
    <text evidence="2">The sequence shown here is derived from an EMBL/GenBank/DDBJ whole genome shotgun (WGS) entry which is preliminary data.</text>
</comment>
<proteinExistence type="predicted"/>
<dbReference type="EMBL" id="BGZK01000369">
    <property type="protein sequence ID" value="GBP39625.1"/>
    <property type="molecule type" value="Genomic_DNA"/>
</dbReference>
<gene>
    <name evidence="2" type="ORF">EVAR_25448_1</name>
</gene>
<feature type="compositionally biased region" description="Low complexity" evidence="1">
    <location>
        <begin position="140"/>
        <end position="151"/>
    </location>
</feature>
<evidence type="ECO:0000313" key="3">
    <source>
        <dbReference type="Proteomes" id="UP000299102"/>
    </source>
</evidence>
<evidence type="ECO:0000313" key="2">
    <source>
        <dbReference type="EMBL" id="GBP39625.1"/>
    </source>
</evidence>